<organism evidence="3 4">
    <name type="scientific">Quadrisphaera setariae</name>
    <dbReference type="NCBI Taxonomy" id="2593304"/>
    <lineage>
        <taxon>Bacteria</taxon>
        <taxon>Bacillati</taxon>
        <taxon>Actinomycetota</taxon>
        <taxon>Actinomycetes</taxon>
        <taxon>Kineosporiales</taxon>
        <taxon>Kineosporiaceae</taxon>
        <taxon>Quadrisphaera</taxon>
    </lineage>
</organism>
<accession>A0A5C8ZGI1</accession>
<feature type="region of interest" description="Disordered" evidence="1">
    <location>
        <begin position="26"/>
        <end position="54"/>
    </location>
</feature>
<dbReference type="GO" id="GO:0030151">
    <property type="term" value="F:molybdenum ion binding"/>
    <property type="evidence" value="ECO:0007669"/>
    <property type="project" value="InterPro"/>
</dbReference>
<dbReference type="Gene3D" id="2.40.33.20">
    <property type="entry name" value="PK beta-barrel domain-like"/>
    <property type="match status" value="1"/>
</dbReference>
<dbReference type="Pfam" id="PF03473">
    <property type="entry name" value="MOSC"/>
    <property type="match status" value="1"/>
</dbReference>
<dbReference type="GO" id="GO:0003824">
    <property type="term" value="F:catalytic activity"/>
    <property type="evidence" value="ECO:0007669"/>
    <property type="project" value="InterPro"/>
</dbReference>
<feature type="domain" description="MOSC" evidence="2">
    <location>
        <begin position="49"/>
        <end position="182"/>
    </location>
</feature>
<dbReference type="InterPro" id="IPR005302">
    <property type="entry name" value="MoCF_Sase_C"/>
</dbReference>
<dbReference type="OrthoDB" id="192945at2"/>
<evidence type="ECO:0000256" key="1">
    <source>
        <dbReference type="SAM" id="MobiDB-lite"/>
    </source>
</evidence>
<evidence type="ECO:0000259" key="2">
    <source>
        <dbReference type="PROSITE" id="PS51340"/>
    </source>
</evidence>
<dbReference type="Proteomes" id="UP000321234">
    <property type="component" value="Unassembled WGS sequence"/>
</dbReference>
<evidence type="ECO:0000313" key="4">
    <source>
        <dbReference type="Proteomes" id="UP000321234"/>
    </source>
</evidence>
<protein>
    <submittedName>
        <fullName evidence="3">Molybdenum cofactor biosysynthesis protein</fullName>
    </submittedName>
</protein>
<reference evidence="3 4" key="1">
    <citation type="submission" date="2019-07" db="EMBL/GenBank/DDBJ databases">
        <title>Quadrisphaera sp. strain DD2A genome sequencing and assembly.</title>
        <authorList>
            <person name="Kim I."/>
        </authorList>
    </citation>
    <scope>NUCLEOTIDE SEQUENCE [LARGE SCALE GENOMIC DNA]</scope>
    <source>
        <strain evidence="3 4">DD2A</strain>
    </source>
</reference>
<dbReference type="AlphaFoldDB" id="A0A5C8ZGI1"/>
<keyword evidence="4" id="KW-1185">Reference proteome</keyword>
<dbReference type="GO" id="GO:0030170">
    <property type="term" value="F:pyridoxal phosphate binding"/>
    <property type="evidence" value="ECO:0007669"/>
    <property type="project" value="InterPro"/>
</dbReference>
<dbReference type="EMBL" id="VKAC01000006">
    <property type="protein sequence ID" value="TXR56221.1"/>
    <property type="molecule type" value="Genomic_DNA"/>
</dbReference>
<sequence length="204" mass="21377">MLVHRTPVEVLHLLVSPVHRYFGRPKDGPLPFDTDEHQGDGGATGPASEDRESADVVAGRGIVGDRFFGKAAHMDAAVTLLAVEALEAVAAQLGAVPFDPLLARRNVVLRGAELEPLRGRTFALDCGGGPVLLAGRRPAAPCAWMDRQLAPGAHAALRGRGGLRCEPLGSGRLHRGAAVLLSDVPLEPARAGEAVLPRGGRRLP</sequence>
<evidence type="ECO:0000313" key="3">
    <source>
        <dbReference type="EMBL" id="TXR56221.1"/>
    </source>
</evidence>
<gene>
    <name evidence="3" type="ORF">FMM08_11155</name>
</gene>
<comment type="caution">
    <text evidence="3">The sequence shown here is derived from an EMBL/GenBank/DDBJ whole genome shotgun (WGS) entry which is preliminary data.</text>
</comment>
<dbReference type="PROSITE" id="PS51340">
    <property type="entry name" value="MOSC"/>
    <property type="match status" value="1"/>
</dbReference>
<dbReference type="SUPFAM" id="SSF50800">
    <property type="entry name" value="PK beta-barrel domain-like"/>
    <property type="match status" value="1"/>
</dbReference>
<proteinExistence type="predicted"/>
<dbReference type="InterPro" id="IPR011037">
    <property type="entry name" value="Pyrv_Knase-like_insert_dom_sf"/>
</dbReference>
<name>A0A5C8ZGI1_9ACTN</name>